<reference evidence="1" key="1">
    <citation type="submission" date="2005-03" db="EMBL/GenBank/DDBJ databases">
        <title>Genetic Diversity of HIV-1 Subtypes Circulating in Northern Kenya.</title>
        <authorList>
            <person name="Khamadi S.A."/>
            <person name="Ochieng W."/>
            <person name="Lihana R.W."/>
            <person name="Kiptoo M.K."/>
            <person name="Kinyua J.G."/>
            <person name="Lagat N."/>
            <person name="Muriuki J."/>
            <person name="Mwangi J."/>
            <person name="Pelle R."/>
            <person name="Muigai A."/>
            <person name="Carter J."/>
            <person name="Yamada R."/>
            <person name="Mpoke S."/>
        </authorList>
    </citation>
    <scope>NUCLEOTIDE SEQUENCE</scope>
    <source>
        <strain evidence="1">TLHC018</strain>
    </source>
</reference>
<feature type="non-terminal residue" evidence="1">
    <location>
        <position position="165"/>
    </location>
</feature>
<dbReference type="EMBL" id="AY952850">
    <property type="protein sequence ID" value="AAX55887.1"/>
    <property type="molecule type" value="Genomic_DNA"/>
</dbReference>
<dbReference type="SUPFAM" id="SSF56502">
    <property type="entry name" value="gp120 core"/>
    <property type="match status" value="1"/>
</dbReference>
<organism evidence="1">
    <name type="scientific">Human immunodeficiency virus type 1</name>
    <name type="common">HIV-1</name>
    <dbReference type="NCBI Taxonomy" id="11676"/>
    <lineage>
        <taxon>Viruses</taxon>
        <taxon>Riboviria</taxon>
        <taxon>Pararnavirae</taxon>
        <taxon>Artverviricota</taxon>
        <taxon>Revtraviricetes</taxon>
        <taxon>Ortervirales</taxon>
        <taxon>Retroviridae</taxon>
        <taxon>Orthoretrovirinae</taxon>
        <taxon>Lentivirus</taxon>
        <taxon>Lentivirus humimdef1</taxon>
    </lineage>
</organism>
<name>Q58GL7_HV1</name>
<protein>
    <submittedName>
        <fullName evidence="1">Envelope glycoprotein</fullName>
    </submittedName>
</protein>
<feature type="non-terminal residue" evidence="1">
    <location>
        <position position="1"/>
    </location>
</feature>
<dbReference type="InterPro" id="IPR036377">
    <property type="entry name" value="Gp120_core_sf"/>
</dbReference>
<gene>
    <name evidence="1" type="primary">env</name>
</gene>
<sequence length="165" mass="18894">SQSFNSIRCKWQSSRRKDKNRSENITNNAKTIIVQLVTACENSLSQTSQQYKKKYTASDQDKHTLQLGARNRGYKKSTLYYQQSRLGITLYMRYVNDSENNLRTYQYYLLTPQEGISKSQHICLIVEEKFFLLSYIRSLVNSPGILIAPGITLTTCRGSNGTGSK</sequence>
<dbReference type="GO" id="GO:0019031">
    <property type="term" value="C:viral envelope"/>
    <property type="evidence" value="ECO:0007669"/>
    <property type="project" value="UniProtKB-KW"/>
</dbReference>
<organismHost>
    <name type="scientific">Homo sapiens</name>
    <name type="common">Human</name>
    <dbReference type="NCBI Taxonomy" id="9606"/>
</organismHost>
<keyword evidence="1" id="KW-0261">Viral envelope protein</keyword>
<proteinExistence type="predicted"/>
<accession>Q58GL7</accession>
<evidence type="ECO:0000313" key="1">
    <source>
        <dbReference type="EMBL" id="AAX55887.1"/>
    </source>
</evidence>
<keyword evidence="1" id="KW-0946">Virion</keyword>